<dbReference type="Proteomes" id="UP000314294">
    <property type="component" value="Unassembled WGS sequence"/>
</dbReference>
<name>A0A4Z2FI09_9TELE</name>
<dbReference type="EMBL" id="SRLO01001178">
    <property type="protein sequence ID" value="TNN40565.1"/>
    <property type="molecule type" value="Genomic_DNA"/>
</dbReference>
<dbReference type="InterPro" id="IPR013761">
    <property type="entry name" value="SAM/pointed_sf"/>
</dbReference>
<gene>
    <name evidence="2" type="primary">SASH3_0</name>
    <name evidence="2" type="ORF">EYF80_049262</name>
</gene>
<dbReference type="PANTHER" id="PTHR12301:SF5">
    <property type="entry name" value="SAM AND SH3 DOMAIN-CONTAINING PROTEIN 3"/>
    <property type="match status" value="1"/>
</dbReference>
<feature type="compositionally biased region" description="Basic and acidic residues" evidence="1">
    <location>
        <begin position="73"/>
        <end position="89"/>
    </location>
</feature>
<sequence length="292" mass="31995">MHGFQSLEDFAGLKQSHLNELNITDPDQRSKILNASELLRDSEDESEPEEEDRSREQDKEPRDSGCFESSDNLEGRREETKTEEEKHEQLDALQEQLQELTGLFGRRCTAIKNPLRHHRMNRRLERSVMFMCCVGTLVFVVHSVPSSKTSSSSSASMNMFVVVFLPRISRVSVKQLCSYWRGEEGMGGSCCRSSALLVECEHTWRVATAEATPSCSYWASSLARDASASGSGEARGGTFGAGGSSSLGASPFSAEAAMLGLASSGVLRIELGGQEGCMYASMNCSPEVRPNE</sequence>
<accession>A0A4Z2FI09</accession>
<evidence type="ECO:0000313" key="3">
    <source>
        <dbReference type="Proteomes" id="UP000314294"/>
    </source>
</evidence>
<dbReference type="InterPro" id="IPR051725">
    <property type="entry name" value="SAM-SH3_domain_protein"/>
</dbReference>
<dbReference type="AlphaFoldDB" id="A0A4Z2FI09"/>
<evidence type="ECO:0000313" key="2">
    <source>
        <dbReference type="EMBL" id="TNN40565.1"/>
    </source>
</evidence>
<feature type="compositionally biased region" description="Basic and acidic residues" evidence="1">
    <location>
        <begin position="52"/>
        <end position="65"/>
    </location>
</feature>
<dbReference type="PANTHER" id="PTHR12301">
    <property type="entry name" value="SAM-DOMAIN, SH3 AND NUCLEAR LOCALIZATION SIGNALS PROTEIN RELATED"/>
    <property type="match status" value="1"/>
</dbReference>
<protein>
    <submittedName>
        <fullName evidence="2">SAM and SH3 domain-containing protein 3</fullName>
    </submittedName>
</protein>
<feature type="region of interest" description="Disordered" evidence="1">
    <location>
        <begin position="19"/>
        <end position="89"/>
    </location>
</feature>
<comment type="caution">
    <text evidence="2">The sequence shown here is derived from an EMBL/GenBank/DDBJ whole genome shotgun (WGS) entry which is preliminary data.</text>
</comment>
<feature type="compositionally biased region" description="Acidic residues" evidence="1">
    <location>
        <begin position="42"/>
        <end position="51"/>
    </location>
</feature>
<keyword evidence="3" id="KW-1185">Reference proteome</keyword>
<reference evidence="2 3" key="1">
    <citation type="submission" date="2019-03" db="EMBL/GenBank/DDBJ databases">
        <title>First draft genome of Liparis tanakae, snailfish: a comprehensive survey of snailfish specific genes.</title>
        <authorList>
            <person name="Kim W."/>
            <person name="Song I."/>
            <person name="Jeong J.-H."/>
            <person name="Kim D."/>
            <person name="Kim S."/>
            <person name="Ryu S."/>
            <person name="Song J.Y."/>
            <person name="Lee S.K."/>
        </authorList>
    </citation>
    <scope>NUCLEOTIDE SEQUENCE [LARGE SCALE GENOMIC DNA]</scope>
    <source>
        <tissue evidence="2">Muscle</tissue>
    </source>
</reference>
<dbReference type="SUPFAM" id="SSF47769">
    <property type="entry name" value="SAM/Pointed domain"/>
    <property type="match status" value="1"/>
</dbReference>
<proteinExistence type="predicted"/>
<dbReference type="Gene3D" id="1.10.150.50">
    <property type="entry name" value="Transcription Factor, Ets-1"/>
    <property type="match status" value="1"/>
</dbReference>
<organism evidence="2 3">
    <name type="scientific">Liparis tanakae</name>
    <name type="common">Tanaka's snailfish</name>
    <dbReference type="NCBI Taxonomy" id="230148"/>
    <lineage>
        <taxon>Eukaryota</taxon>
        <taxon>Metazoa</taxon>
        <taxon>Chordata</taxon>
        <taxon>Craniata</taxon>
        <taxon>Vertebrata</taxon>
        <taxon>Euteleostomi</taxon>
        <taxon>Actinopterygii</taxon>
        <taxon>Neopterygii</taxon>
        <taxon>Teleostei</taxon>
        <taxon>Neoteleostei</taxon>
        <taxon>Acanthomorphata</taxon>
        <taxon>Eupercaria</taxon>
        <taxon>Perciformes</taxon>
        <taxon>Cottioidei</taxon>
        <taxon>Cottales</taxon>
        <taxon>Liparidae</taxon>
        <taxon>Liparis</taxon>
    </lineage>
</organism>
<evidence type="ECO:0000256" key="1">
    <source>
        <dbReference type="SAM" id="MobiDB-lite"/>
    </source>
</evidence>